<evidence type="ECO:0000313" key="2">
    <source>
        <dbReference type="Proteomes" id="UP000324222"/>
    </source>
</evidence>
<gene>
    <name evidence="1" type="ORF">E2C01_042183</name>
</gene>
<keyword evidence="2" id="KW-1185">Reference proteome</keyword>
<dbReference type="Proteomes" id="UP000324222">
    <property type="component" value="Unassembled WGS sequence"/>
</dbReference>
<dbReference type="EMBL" id="VSRR010008270">
    <property type="protein sequence ID" value="MPC48410.1"/>
    <property type="molecule type" value="Genomic_DNA"/>
</dbReference>
<name>A0A5B7FL33_PORTR</name>
<dbReference type="AlphaFoldDB" id="A0A5B7FL33"/>
<sequence>MAPILDGEDSLQCYKSCSQVSPFNSPLATALVRAFLGPALAVLPLLSSGRHLISPPPWKLPSPVVSFTPTTKSDLPPLQLQLALEHVMKITSFNTVHITSTMMDCYKCMVPLVMLSSHLTCRCLLEVGSVVSFMIAPALLSELNAILDAVSLIFITMTQLTTWRRKPAISPIMVMEVLFPFFFM</sequence>
<comment type="caution">
    <text evidence="1">The sequence shown here is derived from an EMBL/GenBank/DDBJ whole genome shotgun (WGS) entry which is preliminary data.</text>
</comment>
<protein>
    <submittedName>
        <fullName evidence="1">Uncharacterized protein</fullName>
    </submittedName>
</protein>
<evidence type="ECO:0000313" key="1">
    <source>
        <dbReference type="EMBL" id="MPC48410.1"/>
    </source>
</evidence>
<proteinExistence type="predicted"/>
<organism evidence="1 2">
    <name type="scientific">Portunus trituberculatus</name>
    <name type="common">Swimming crab</name>
    <name type="synonym">Neptunus trituberculatus</name>
    <dbReference type="NCBI Taxonomy" id="210409"/>
    <lineage>
        <taxon>Eukaryota</taxon>
        <taxon>Metazoa</taxon>
        <taxon>Ecdysozoa</taxon>
        <taxon>Arthropoda</taxon>
        <taxon>Crustacea</taxon>
        <taxon>Multicrustacea</taxon>
        <taxon>Malacostraca</taxon>
        <taxon>Eumalacostraca</taxon>
        <taxon>Eucarida</taxon>
        <taxon>Decapoda</taxon>
        <taxon>Pleocyemata</taxon>
        <taxon>Brachyura</taxon>
        <taxon>Eubrachyura</taxon>
        <taxon>Portunoidea</taxon>
        <taxon>Portunidae</taxon>
        <taxon>Portuninae</taxon>
        <taxon>Portunus</taxon>
    </lineage>
</organism>
<reference evidence="1 2" key="1">
    <citation type="submission" date="2019-05" db="EMBL/GenBank/DDBJ databases">
        <title>Another draft genome of Portunus trituberculatus and its Hox gene families provides insights of decapod evolution.</title>
        <authorList>
            <person name="Jeong J.-H."/>
            <person name="Song I."/>
            <person name="Kim S."/>
            <person name="Choi T."/>
            <person name="Kim D."/>
            <person name="Ryu S."/>
            <person name="Kim W."/>
        </authorList>
    </citation>
    <scope>NUCLEOTIDE SEQUENCE [LARGE SCALE GENOMIC DNA]</scope>
    <source>
        <tissue evidence="1">Muscle</tissue>
    </source>
</reference>
<accession>A0A5B7FL33</accession>